<reference evidence="1 2" key="1">
    <citation type="submission" date="2010-12" db="EMBL/GenBank/DDBJ databases">
        <authorList>
            <person name="Muzny D."/>
            <person name="Qin X."/>
            <person name="Buhay C."/>
            <person name="Dugan-Rocha S."/>
            <person name="Ding Y."/>
            <person name="Chen G."/>
            <person name="Hawes A."/>
            <person name="Holder M."/>
            <person name="Jhangiani S."/>
            <person name="Johnson A."/>
            <person name="Khan Z."/>
            <person name="Li Z."/>
            <person name="Liu W."/>
            <person name="Liu X."/>
            <person name="Perez L."/>
            <person name="Shen H."/>
            <person name="Wang Q."/>
            <person name="Watt J."/>
            <person name="Xi L."/>
            <person name="Xin Y."/>
            <person name="Zhou J."/>
            <person name="Deng J."/>
            <person name="Jiang H."/>
            <person name="Liu Y."/>
            <person name="Qu J."/>
            <person name="Song X.-Z."/>
            <person name="Zhang L."/>
            <person name="Villasana D."/>
            <person name="Johnson A."/>
            <person name="Liu J."/>
            <person name="Liyanage D."/>
            <person name="Lorensuhewa L."/>
            <person name="Robinson T."/>
            <person name="Song A."/>
            <person name="Song B.-B."/>
            <person name="Dinh H."/>
            <person name="Thornton R."/>
            <person name="Coyle M."/>
            <person name="Francisco L."/>
            <person name="Jackson L."/>
            <person name="Javaid M."/>
            <person name="Korchina V."/>
            <person name="Kovar C."/>
            <person name="Mata R."/>
            <person name="Mathew T."/>
            <person name="Ngo R."/>
            <person name="Nguyen L."/>
            <person name="Nguyen N."/>
            <person name="Okwuonu G."/>
            <person name="Ongeri F."/>
            <person name="Pham C."/>
            <person name="Simmons D."/>
            <person name="Wilczek-Boney K."/>
            <person name="Hale W."/>
            <person name="Jakkamsetti A."/>
            <person name="Pham P."/>
            <person name="Ruth R."/>
            <person name="San Lucas F."/>
            <person name="Warren J."/>
            <person name="Zhang J."/>
            <person name="Zhao Z."/>
            <person name="Zhou C."/>
            <person name="Zhu D."/>
            <person name="Lee S."/>
            <person name="Bess C."/>
            <person name="Blankenburg K."/>
            <person name="Forbes L."/>
            <person name="Fu Q."/>
            <person name="Gubbala S."/>
            <person name="Hirani K."/>
            <person name="Jayaseelan J.C."/>
            <person name="Lara F."/>
            <person name="Munidasa M."/>
            <person name="Palculict T."/>
            <person name="Patil S."/>
            <person name="Pu L.-L."/>
            <person name="Saada N."/>
            <person name="Tang L."/>
            <person name="Weissenberger G."/>
            <person name="Zhu Y."/>
            <person name="Hemphill L."/>
            <person name="Shang Y."/>
            <person name="Youmans B."/>
            <person name="Ayvaz T."/>
            <person name="Ross M."/>
            <person name="Santibanez J."/>
            <person name="Aqrawi P."/>
            <person name="Gross S."/>
            <person name="Joshi V."/>
            <person name="Fowler G."/>
            <person name="Nazareth L."/>
            <person name="Reid J."/>
            <person name="Worley K."/>
            <person name="Petrosino J."/>
            <person name="Highlander S."/>
            <person name="Gibbs R."/>
        </authorList>
    </citation>
    <scope>NUCLEOTIDE SEQUENCE [LARGE SCALE GENOMIC DNA]</scope>
    <source>
        <strain evidence="1 2">DSM 10105</strain>
    </source>
</reference>
<protein>
    <submittedName>
        <fullName evidence="1">Uncharacterized protein</fullName>
    </submittedName>
</protein>
<name>E6K042_PARDN</name>
<comment type="caution">
    <text evidence="1">The sequence shown here is derived from an EMBL/GenBank/DDBJ whole genome shotgun (WGS) entry which is preliminary data.</text>
</comment>
<evidence type="ECO:0000313" key="2">
    <source>
        <dbReference type="Proteomes" id="UP000004946"/>
    </source>
</evidence>
<keyword evidence="2" id="KW-1185">Reference proteome</keyword>
<dbReference type="HOGENOM" id="CLU_3186806_0_0_11"/>
<sequence>MSRFLFIPFLFLPFPSIPHSFLLFFPSSPWRKPNSYACGHPQRKHP</sequence>
<accession>E6K042</accession>
<gene>
    <name evidence="1" type="ORF">HMPREF0620_1159</name>
</gene>
<dbReference type="Proteomes" id="UP000004946">
    <property type="component" value="Chromosome"/>
</dbReference>
<dbReference type="EMBL" id="AEON01000001">
    <property type="protein sequence ID" value="EFT84154.1"/>
    <property type="molecule type" value="Genomic_DNA"/>
</dbReference>
<proteinExistence type="predicted"/>
<evidence type="ECO:0000313" key="1">
    <source>
        <dbReference type="EMBL" id="EFT84154.1"/>
    </source>
</evidence>
<dbReference type="AlphaFoldDB" id="E6K042"/>
<organism evidence="1 2">
    <name type="scientific">Parascardovia denticolens DSM 10105 = JCM 12538</name>
    <dbReference type="NCBI Taxonomy" id="864564"/>
    <lineage>
        <taxon>Bacteria</taxon>
        <taxon>Bacillati</taxon>
        <taxon>Actinomycetota</taxon>
        <taxon>Actinomycetes</taxon>
        <taxon>Bifidobacteriales</taxon>
        <taxon>Bifidobacteriaceae</taxon>
        <taxon>Parascardovia</taxon>
    </lineage>
</organism>